<protein>
    <recommendedName>
        <fullName evidence="8 10">Xylulose kinase</fullName>
        <shortName evidence="8 10">Xylulokinase</shortName>
        <ecNumber evidence="8 10">2.7.1.17</ecNumber>
    </recommendedName>
</protein>
<dbReference type="AlphaFoldDB" id="A0A1I1U7T2"/>
<feature type="domain" description="Carbohydrate kinase FGGY N-terminal" evidence="11">
    <location>
        <begin position="1"/>
        <end position="241"/>
    </location>
</feature>
<dbReference type="InterPro" id="IPR018483">
    <property type="entry name" value="Carb_kinase_FGGY_CS"/>
</dbReference>
<proteinExistence type="inferred from homology"/>
<evidence type="ECO:0000256" key="2">
    <source>
        <dbReference type="ARBA" id="ARBA00022629"/>
    </source>
</evidence>
<evidence type="ECO:0000256" key="6">
    <source>
        <dbReference type="ARBA" id="ARBA00022840"/>
    </source>
</evidence>
<keyword evidence="6 8" id="KW-0067">ATP-binding</keyword>
<dbReference type="InterPro" id="IPR018484">
    <property type="entry name" value="FGGY_N"/>
</dbReference>
<dbReference type="OrthoDB" id="9805576at2"/>
<evidence type="ECO:0000259" key="11">
    <source>
        <dbReference type="Pfam" id="PF00370"/>
    </source>
</evidence>
<keyword evidence="7 8" id="KW-0119">Carbohydrate metabolism</keyword>
<evidence type="ECO:0000256" key="4">
    <source>
        <dbReference type="ARBA" id="ARBA00022741"/>
    </source>
</evidence>
<feature type="domain" description="Carbohydrate kinase FGGY C-terminal" evidence="12">
    <location>
        <begin position="251"/>
        <end position="435"/>
    </location>
</feature>
<dbReference type="NCBIfam" id="TIGR01312">
    <property type="entry name" value="XylB"/>
    <property type="match status" value="1"/>
</dbReference>
<evidence type="ECO:0000256" key="7">
    <source>
        <dbReference type="ARBA" id="ARBA00023277"/>
    </source>
</evidence>
<evidence type="ECO:0000256" key="9">
    <source>
        <dbReference type="RuleBase" id="RU003733"/>
    </source>
</evidence>
<comment type="catalytic activity">
    <reaction evidence="8 10">
        <text>D-xylulose + ATP = D-xylulose 5-phosphate + ADP + H(+)</text>
        <dbReference type="Rhea" id="RHEA:10964"/>
        <dbReference type="ChEBI" id="CHEBI:15378"/>
        <dbReference type="ChEBI" id="CHEBI:17140"/>
        <dbReference type="ChEBI" id="CHEBI:30616"/>
        <dbReference type="ChEBI" id="CHEBI:57737"/>
        <dbReference type="ChEBI" id="CHEBI:456216"/>
        <dbReference type="EC" id="2.7.1.17"/>
    </reaction>
</comment>
<keyword evidence="5 8" id="KW-0418">Kinase</keyword>
<accession>A0A1I1U7T2</accession>
<dbReference type="PANTHER" id="PTHR43095">
    <property type="entry name" value="SUGAR KINASE"/>
    <property type="match status" value="1"/>
</dbReference>
<dbReference type="InterPro" id="IPR018485">
    <property type="entry name" value="FGGY_C"/>
</dbReference>
<dbReference type="HAMAP" id="MF_02220">
    <property type="entry name" value="XylB"/>
    <property type="match status" value="1"/>
</dbReference>
<keyword evidence="14" id="KW-1185">Reference proteome</keyword>
<dbReference type="GO" id="GO:0042732">
    <property type="term" value="P:D-xylose metabolic process"/>
    <property type="evidence" value="ECO:0007669"/>
    <property type="project" value="UniProtKB-KW"/>
</dbReference>
<evidence type="ECO:0000256" key="3">
    <source>
        <dbReference type="ARBA" id="ARBA00022679"/>
    </source>
</evidence>
<dbReference type="CDD" id="cd07808">
    <property type="entry name" value="ASKHA_NBD_FGGY_EcXK-like"/>
    <property type="match status" value="1"/>
</dbReference>
<dbReference type="Gene3D" id="3.30.420.40">
    <property type="match status" value="2"/>
</dbReference>
<evidence type="ECO:0000256" key="1">
    <source>
        <dbReference type="ARBA" id="ARBA00009156"/>
    </source>
</evidence>
<dbReference type="GO" id="GO:0005998">
    <property type="term" value="P:xylulose catabolic process"/>
    <property type="evidence" value="ECO:0007669"/>
    <property type="project" value="UniProtKB-UniRule"/>
</dbReference>
<dbReference type="InterPro" id="IPR000577">
    <property type="entry name" value="Carb_kinase_FGGY"/>
</dbReference>
<feature type="binding site" evidence="8">
    <location>
        <begin position="79"/>
        <end position="80"/>
    </location>
    <ligand>
        <name>substrate</name>
    </ligand>
</feature>
<feature type="active site" description="Proton acceptor" evidence="8">
    <location>
        <position position="234"/>
    </location>
</feature>
<sequence>MYLGLDLGTSGVKALLIDAAQTVVAEGQAPLVVSRPQSGWSEQDPDSWITACEAAIDAVRRAAPQAFAALKGIAVSGQMHGATLLDAQDQPLRPAILWNDGRSVEECRTLEARADFRGIGGNIVMAGFTAPKLEWVRTHEPEVFAKTKKVLLPKDYVGLWLTGRHMSEMSDAAGTLWLDVARRDWSDALLEATGLTRAHMPELVEGSAQAGMLRKELASVWGVGAVIVAGGAGDNAATACGLGITQAGDAFVSLGTSGVLFTTTDRFAANTEAAVHSFCHAVPDTWHQMGVILSAADGLNWLSEVVGQSPQALAALVPEKPEAPSPVTFLPYLSGERTPHNAPQASAGFLGLKREQGLPQLAQSVLEGVAFALADCRDAIEGSGAELKTAWVAGGGSHSKAWLNIIAASTGLTLKVPQSGAQGAALGAARLAMAACGESDVFTTPELMAEITPDPLLSAAYAERIKGFRKAFHALKEVGMG</sequence>
<feature type="site" description="Important for activity" evidence="8">
    <location>
        <position position="6"/>
    </location>
</feature>
<evidence type="ECO:0000256" key="8">
    <source>
        <dbReference type="HAMAP-Rule" id="MF_02220"/>
    </source>
</evidence>
<dbReference type="STRING" id="74348.SAMN04488523_1027"/>
<evidence type="ECO:0000259" key="12">
    <source>
        <dbReference type="Pfam" id="PF02782"/>
    </source>
</evidence>
<evidence type="ECO:0000313" key="14">
    <source>
        <dbReference type="Proteomes" id="UP000198977"/>
    </source>
</evidence>
<comment type="similarity">
    <text evidence="1 8 9">Belongs to the FGGY kinase family.</text>
</comment>
<reference evidence="13 14" key="1">
    <citation type="submission" date="2016-10" db="EMBL/GenBank/DDBJ databases">
        <authorList>
            <person name="de Groot N.N."/>
        </authorList>
    </citation>
    <scope>NUCLEOTIDE SEQUENCE [LARGE SCALE GENOMIC DNA]</scope>
    <source>
        <strain evidence="13 14">DSM 11443</strain>
    </source>
</reference>
<dbReference type="InterPro" id="IPR006000">
    <property type="entry name" value="Xylulokinase"/>
</dbReference>
<keyword evidence="3 8" id="KW-0808">Transferase</keyword>
<gene>
    <name evidence="8 10" type="primary">xylB</name>
    <name evidence="13" type="ORF">SAMN04488523_1027</name>
</gene>
<name>A0A1I1U7T2_9RHOB</name>
<dbReference type="GO" id="GO:0005524">
    <property type="term" value="F:ATP binding"/>
    <property type="evidence" value="ECO:0007669"/>
    <property type="project" value="UniProtKB-UniRule"/>
</dbReference>
<dbReference type="PROSITE" id="PS00933">
    <property type="entry name" value="FGGY_KINASES_1"/>
    <property type="match status" value="1"/>
</dbReference>
<dbReference type="EC" id="2.7.1.17" evidence="8 10"/>
<dbReference type="Pfam" id="PF02782">
    <property type="entry name" value="FGGY_C"/>
    <property type="match status" value="1"/>
</dbReference>
<comment type="function">
    <text evidence="8">Catalyzes the phosphorylation of D-xylulose to D-xylulose 5-phosphate.</text>
</comment>
<dbReference type="PROSITE" id="PS00445">
    <property type="entry name" value="FGGY_KINASES_2"/>
    <property type="match status" value="1"/>
</dbReference>
<evidence type="ECO:0000313" key="13">
    <source>
        <dbReference type="EMBL" id="SFD66754.1"/>
    </source>
</evidence>
<dbReference type="Proteomes" id="UP000198977">
    <property type="component" value="Unassembled WGS sequence"/>
</dbReference>
<dbReference type="RefSeq" id="WP_093922265.1">
    <property type="nucleotide sequence ID" value="NZ_FOMW01000002.1"/>
</dbReference>
<evidence type="ECO:0000256" key="5">
    <source>
        <dbReference type="ARBA" id="ARBA00022777"/>
    </source>
</evidence>
<dbReference type="GO" id="GO:0004856">
    <property type="term" value="F:D-xylulokinase activity"/>
    <property type="evidence" value="ECO:0007669"/>
    <property type="project" value="UniProtKB-UniRule"/>
</dbReference>
<dbReference type="PIRSF" id="PIRSF000538">
    <property type="entry name" value="GlpK"/>
    <property type="match status" value="1"/>
</dbReference>
<dbReference type="SUPFAM" id="SSF53067">
    <property type="entry name" value="Actin-like ATPase domain"/>
    <property type="match status" value="2"/>
</dbReference>
<organism evidence="13 14">
    <name type="scientific">Sulfitobacter brevis</name>
    <dbReference type="NCBI Taxonomy" id="74348"/>
    <lineage>
        <taxon>Bacteria</taxon>
        <taxon>Pseudomonadati</taxon>
        <taxon>Pseudomonadota</taxon>
        <taxon>Alphaproteobacteria</taxon>
        <taxon>Rhodobacterales</taxon>
        <taxon>Roseobacteraceae</taxon>
        <taxon>Sulfitobacter</taxon>
    </lineage>
</organism>
<keyword evidence="4 8" id="KW-0547">Nucleotide-binding</keyword>
<dbReference type="PANTHER" id="PTHR43095:SF6">
    <property type="entry name" value="XYLULOSE KINASE"/>
    <property type="match status" value="1"/>
</dbReference>
<dbReference type="EMBL" id="FOMW01000002">
    <property type="protein sequence ID" value="SFD66754.1"/>
    <property type="molecule type" value="Genomic_DNA"/>
</dbReference>
<dbReference type="Pfam" id="PF00370">
    <property type="entry name" value="FGGY_N"/>
    <property type="match status" value="1"/>
</dbReference>
<dbReference type="InterPro" id="IPR050406">
    <property type="entry name" value="FGGY_Carb_Kinase"/>
</dbReference>
<dbReference type="InterPro" id="IPR043129">
    <property type="entry name" value="ATPase_NBD"/>
</dbReference>
<keyword evidence="2 8" id="KW-0859">Xylose metabolism</keyword>
<evidence type="ECO:0000256" key="10">
    <source>
        <dbReference type="RuleBase" id="RU364073"/>
    </source>
</evidence>